<dbReference type="InterPro" id="IPR007313">
    <property type="entry name" value="FxsA"/>
</dbReference>
<dbReference type="EMBL" id="RCHR01000001">
    <property type="protein sequence ID" value="RLL47883.1"/>
    <property type="molecule type" value="Genomic_DNA"/>
</dbReference>
<dbReference type="Proteomes" id="UP000270219">
    <property type="component" value="Unassembled WGS sequence"/>
</dbReference>
<keyword evidence="1" id="KW-0812">Transmembrane</keyword>
<dbReference type="PANTHER" id="PTHR35335">
    <property type="entry name" value="UPF0716 PROTEIN FXSA"/>
    <property type="match status" value="1"/>
</dbReference>
<evidence type="ECO:0000256" key="1">
    <source>
        <dbReference type="SAM" id="Phobius"/>
    </source>
</evidence>
<proteinExistence type="predicted"/>
<keyword evidence="1" id="KW-1133">Transmembrane helix</keyword>
<dbReference type="GO" id="GO:0016020">
    <property type="term" value="C:membrane"/>
    <property type="evidence" value="ECO:0007669"/>
    <property type="project" value="InterPro"/>
</dbReference>
<comment type="caution">
    <text evidence="2">The sequence shown here is derived from an EMBL/GenBank/DDBJ whole genome shotgun (WGS) entry which is preliminary data.</text>
</comment>
<evidence type="ECO:0000313" key="2">
    <source>
        <dbReference type="EMBL" id="RLL47883.1"/>
    </source>
</evidence>
<keyword evidence="3" id="KW-1185">Reference proteome</keyword>
<reference evidence="2 3" key="1">
    <citation type="submission" date="2018-10" db="EMBL/GenBank/DDBJ databases">
        <title>Oceanobacillus sp. YLB-02 draft genome.</title>
        <authorList>
            <person name="Yu L."/>
        </authorList>
    </citation>
    <scope>NUCLEOTIDE SEQUENCE [LARGE SCALE GENOMIC DNA]</scope>
    <source>
        <strain evidence="2 3">YLB-02</strain>
    </source>
</reference>
<dbReference type="RefSeq" id="WP_121520507.1">
    <property type="nucleotide sequence ID" value="NZ_RCHR01000001.1"/>
</dbReference>
<dbReference type="NCBIfam" id="NF008528">
    <property type="entry name" value="PRK11463.1-2"/>
    <property type="match status" value="1"/>
</dbReference>
<dbReference type="OrthoDB" id="9792788at2"/>
<dbReference type="AlphaFoldDB" id="A0A498D998"/>
<evidence type="ECO:0000313" key="3">
    <source>
        <dbReference type="Proteomes" id="UP000270219"/>
    </source>
</evidence>
<accession>A0A498D998</accession>
<feature type="transmembrane region" description="Helical" evidence="1">
    <location>
        <begin position="71"/>
        <end position="100"/>
    </location>
</feature>
<protein>
    <submittedName>
        <fullName evidence="2">Membrane protein FxsA</fullName>
    </submittedName>
</protein>
<gene>
    <name evidence="2" type="primary">fxsA</name>
    <name evidence="2" type="ORF">D8M04_00980</name>
</gene>
<feature type="transmembrane region" description="Helical" evidence="1">
    <location>
        <begin position="27"/>
        <end position="50"/>
    </location>
</feature>
<sequence>MKGLLLLLLVLPATEIGVFIWVGDIIGPWWVIFLILLTGIIGISIARYQGMETWNRARREMNKGVAPKEQIMDGVCIFIGGIFLLSPGFITDTIGLFFVLPFTRKPVKRMVAKYIKRKMEKGTIIYRKW</sequence>
<organism evidence="2 3">
    <name type="scientific">Oceanobacillus piezotolerans</name>
    <dbReference type="NCBI Taxonomy" id="2448030"/>
    <lineage>
        <taxon>Bacteria</taxon>
        <taxon>Bacillati</taxon>
        <taxon>Bacillota</taxon>
        <taxon>Bacilli</taxon>
        <taxon>Bacillales</taxon>
        <taxon>Bacillaceae</taxon>
        <taxon>Oceanobacillus</taxon>
    </lineage>
</organism>
<keyword evidence="1" id="KW-0472">Membrane</keyword>
<dbReference type="PANTHER" id="PTHR35335:SF1">
    <property type="entry name" value="UPF0716 PROTEIN FXSA"/>
    <property type="match status" value="1"/>
</dbReference>
<dbReference type="Pfam" id="PF04186">
    <property type="entry name" value="FxsA"/>
    <property type="match status" value="1"/>
</dbReference>
<name>A0A498D998_9BACI</name>